<sequence>MPLRIRLQRLGSRNTPIYHMVVANARAPRDGKHLERLGVYNPRPDSEGIKHITLNIERAKYWLSVGAQPSERVEKL</sequence>
<name>A0A4P9Z2Z1_9FUNG</name>
<accession>A0A4P9Z2Z1</accession>
<dbReference type="EMBL" id="KZ989112">
    <property type="protein sequence ID" value="RKP28190.1"/>
    <property type="molecule type" value="Genomic_DNA"/>
</dbReference>
<evidence type="ECO:0000313" key="4">
    <source>
        <dbReference type="EMBL" id="RKP26755.1"/>
    </source>
</evidence>
<evidence type="ECO:0000256" key="1">
    <source>
        <dbReference type="ARBA" id="ARBA00006668"/>
    </source>
</evidence>
<dbReference type="GO" id="GO:0032543">
    <property type="term" value="P:mitochondrial translation"/>
    <property type="evidence" value="ECO:0007669"/>
    <property type="project" value="TreeGrafter"/>
</dbReference>
<dbReference type="Gene3D" id="3.30.1320.10">
    <property type="match status" value="1"/>
</dbReference>
<gene>
    <name evidence="5" type="ORF">SYNPS1DRAFT_1482</name>
    <name evidence="4" type="ORF">SYNPS1DRAFT_2831</name>
</gene>
<keyword evidence="3" id="KW-0687">Ribonucleoprotein</keyword>
<dbReference type="HAMAP" id="MF_00385">
    <property type="entry name" value="Ribosomal_bS16"/>
    <property type="match status" value="1"/>
</dbReference>
<dbReference type="NCBIfam" id="TIGR00002">
    <property type="entry name" value="S16"/>
    <property type="match status" value="1"/>
</dbReference>
<evidence type="ECO:0000313" key="5">
    <source>
        <dbReference type="EMBL" id="RKP28190.1"/>
    </source>
</evidence>
<reference evidence="4" key="2">
    <citation type="submission" date="2018-07" db="EMBL/GenBank/DDBJ databases">
        <title>Leveraging single-cell genomics to expand the Fungal Tree of Life.</title>
        <authorList>
            <consortium name="DOE Joint Genome Institute"/>
            <person name="Ahrendt S.R."/>
            <person name="Quandt C.A."/>
            <person name="Ciobanu D."/>
            <person name="Clum A."/>
            <person name="Salamov A."/>
            <person name="Andreopoulos B."/>
            <person name="Cheng J.-F."/>
            <person name="Woyke T."/>
            <person name="Pelin A."/>
            <person name="Henrissat B."/>
            <person name="Reynolds N."/>
            <person name="Benny G.L."/>
            <person name="Smith M.E."/>
            <person name="James T.Y."/>
            <person name="Grigoriev I.V."/>
        </authorList>
    </citation>
    <scope>NUCLEOTIDE SEQUENCE</scope>
    <source>
        <strain evidence="4">Benny S71-1</strain>
    </source>
</reference>
<keyword evidence="2 4" id="KW-0689">Ribosomal protein</keyword>
<keyword evidence="6" id="KW-1185">Reference proteome</keyword>
<dbReference type="InterPro" id="IPR000307">
    <property type="entry name" value="Ribosomal_bS16"/>
</dbReference>
<dbReference type="Pfam" id="PF00886">
    <property type="entry name" value="Ribosomal_S16"/>
    <property type="match status" value="1"/>
</dbReference>
<proteinExistence type="inferred from homology"/>
<organism evidence="4 6">
    <name type="scientific">Syncephalis pseudoplumigaleata</name>
    <dbReference type="NCBI Taxonomy" id="1712513"/>
    <lineage>
        <taxon>Eukaryota</taxon>
        <taxon>Fungi</taxon>
        <taxon>Fungi incertae sedis</taxon>
        <taxon>Zoopagomycota</taxon>
        <taxon>Zoopagomycotina</taxon>
        <taxon>Zoopagomycetes</taxon>
        <taxon>Zoopagales</taxon>
        <taxon>Piptocephalidaceae</taxon>
        <taxon>Syncephalis</taxon>
    </lineage>
</organism>
<dbReference type="EMBL" id="KZ989342">
    <property type="protein sequence ID" value="RKP26755.1"/>
    <property type="molecule type" value="Genomic_DNA"/>
</dbReference>
<dbReference type="GO" id="GO:0005763">
    <property type="term" value="C:mitochondrial small ribosomal subunit"/>
    <property type="evidence" value="ECO:0007669"/>
    <property type="project" value="TreeGrafter"/>
</dbReference>
<protein>
    <submittedName>
        <fullName evidence="4">Ribosomal protein S16 domain-containing protein</fullName>
    </submittedName>
</protein>
<feature type="non-terminal residue" evidence="4">
    <location>
        <position position="76"/>
    </location>
</feature>
<dbReference type="InterPro" id="IPR023803">
    <property type="entry name" value="Ribosomal_bS16_dom_sf"/>
</dbReference>
<reference evidence="6" key="1">
    <citation type="journal article" date="2018" name="Nat. Microbiol.">
        <title>Leveraging single-cell genomics to expand the fungal tree of life.</title>
        <authorList>
            <person name="Ahrendt S.R."/>
            <person name="Quandt C.A."/>
            <person name="Ciobanu D."/>
            <person name="Clum A."/>
            <person name="Salamov A."/>
            <person name="Andreopoulos B."/>
            <person name="Cheng J.F."/>
            <person name="Woyke T."/>
            <person name="Pelin A."/>
            <person name="Henrissat B."/>
            <person name="Reynolds N.K."/>
            <person name="Benny G.L."/>
            <person name="Smith M.E."/>
            <person name="James T.Y."/>
            <person name="Grigoriev I.V."/>
        </authorList>
    </citation>
    <scope>NUCLEOTIDE SEQUENCE [LARGE SCALE GENOMIC DNA]</scope>
    <source>
        <strain evidence="6">Benny S71-1</strain>
    </source>
</reference>
<dbReference type="Proteomes" id="UP000278143">
    <property type="component" value="Unassembled WGS sequence"/>
</dbReference>
<dbReference type="AlphaFoldDB" id="A0A4P9Z2Z1"/>
<comment type="similarity">
    <text evidence="1">Belongs to the bacterial ribosomal protein bS16 family.</text>
</comment>
<dbReference type="OrthoDB" id="407221at2759"/>
<dbReference type="PANTHER" id="PTHR12919">
    <property type="entry name" value="30S RIBOSOMAL PROTEIN S16"/>
    <property type="match status" value="1"/>
</dbReference>
<dbReference type="GO" id="GO:0003735">
    <property type="term" value="F:structural constituent of ribosome"/>
    <property type="evidence" value="ECO:0007669"/>
    <property type="project" value="InterPro"/>
</dbReference>
<evidence type="ECO:0000256" key="3">
    <source>
        <dbReference type="ARBA" id="ARBA00023274"/>
    </source>
</evidence>
<evidence type="ECO:0000313" key="6">
    <source>
        <dbReference type="Proteomes" id="UP000278143"/>
    </source>
</evidence>
<dbReference type="PANTHER" id="PTHR12919:SF20">
    <property type="entry name" value="SMALL RIBOSOMAL SUBUNIT PROTEIN BS16M"/>
    <property type="match status" value="1"/>
</dbReference>
<evidence type="ECO:0000256" key="2">
    <source>
        <dbReference type="ARBA" id="ARBA00022980"/>
    </source>
</evidence>
<dbReference type="SUPFAM" id="SSF54565">
    <property type="entry name" value="Ribosomal protein S16"/>
    <property type="match status" value="1"/>
</dbReference>